<dbReference type="SUPFAM" id="SSF52540">
    <property type="entry name" value="P-loop containing nucleoside triphosphate hydrolases"/>
    <property type="match status" value="1"/>
</dbReference>
<protein>
    <submittedName>
        <fullName evidence="4">Stage III sporulation protein AA</fullName>
    </submittedName>
</protein>
<keyword evidence="2" id="KW-0067">ATP-binding</keyword>
<dbReference type="InterPro" id="IPR027417">
    <property type="entry name" value="P-loop_NTPase"/>
</dbReference>
<dbReference type="InterPro" id="IPR045735">
    <property type="entry name" value="Spore_III_AA_AAA+_ATPase"/>
</dbReference>
<sequence>MSNKLLLKRGHAMEEILRLFPERIRQAIDHKAANQWGFIQEIRFRIQQPVELIFDDHTEWIGHVRPDRKDSLFVVNQLSEFSLYRMEDELREGYVTIEGGHRVGLSGKVNTMHGQVKAIQHIASFNIRIAKQKIGAAKSFIPYLYRNHYVNTLLIGPPQTGKTTLIRDISRLIGTGWGNARARKVCIVDERSEIAGSKKGIPQHELGVRTDVMDACPKKEGMMMMIRSMSPEILIVDEIGSTSDAQALMEAVNAGVTVICTIHGESLMELKKRPSLQPLFEYDVFERFVLLNRDKRPGDIHRIYNQKEENLLTKSGGFKDEVDWRASFYRHNNADRI</sequence>
<keyword evidence="1" id="KW-0547">Nucleotide-binding</keyword>
<dbReference type="SMART" id="SM00382">
    <property type="entry name" value="AAA"/>
    <property type="match status" value="1"/>
</dbReference>
<dbReference type="Proteomes" id="UP001501459">
    <property type="component" value="Unassembled WGS sequence"/>
</dbReference>
<dbReference type="EMBL" id="BAAADM010000054">
    <property type="protein sequence ID" value="GAA0443591.1"/>
    <property type="molecule type" value="Genomic_DNA"/>
</dbReference>
<dbReference type="PANTHER" id="PTHR20953:SF3">
    <property type="entry name" value="P-LOOP CONTAINING NUCLEOSIDE TRIPHOSPHATE HYDROLASES SUPERFAMILY PROTEIN"/>
    <property type="match status" value="1"/>
</dbReference>
<evidence type="ECO:0000313" key="5">
    <source>
        <dbReference type="Proteomes" id="UP001501459"/>
    </source>
</evidence>
<feature type="domain" description="AAA+ ATPase" evidence="3">
    <location>
        <begin position="148"/>
        <end position="294"/>
    </location>
</feature>
<evidence type="ECO:0000256" key="2">
    <source>
        <dbReference type="ARBA" id="ARBA00022840"/>
    </source>
</evidence>
<organism evidence="4 5">
    <name type="scientific">Lentibacillus halophilus</name>
    <dbReference type="NCBI Taxonomy" id="295065"/>
    <lineage>
        <taxon>Bacteria</taxon>
        <taxon>Bacillati</taxon>
        <taxon>Bacillota</taxon>
        <taxon>Bacilli</taxon>
        <taxon>Bacillales</taxon>
        <taxon>Bacillaceae</taxon>
        <taxon>Lentibacillus</taxon>
    </lineage>
</organism>
<dbReference type="InterPro" id="IPR014217">
    <property type="entry name" value="Spore_III_AA"/>
</dbReference>
<proteinExistence type="predicted"/>
<dbReference type="InterPro" id="IPR003593">
    <property type="entry name" value="AAA+_ATPase"/>
</dbReference>
<keyword evidence="5" id="KW-1185">Reference proteome</keyword>
<evidence type="ECO:0000313" key="4">
    <source>
        <dbReference type="EMBL" id="GAA0443591.1"/>
    </source>
</evidence>
<gene>
    <name evidence="4" type="primary">spoIIIAA</name>
    <name evidence="4" type="ORF">GCM10008983_21050</name>
</gene>
<dbReference type="NCBIfam" id="TIGR02858">
    <property type="entry name" value="spore_III_AA"/>
    <property type="match status" value="1"/>
</dbReference>
<evidence type="ECO:0000259" key="3">
    <source>
        <dbReference type="SMART" id="SM00382"/>
    </source>
</evidence>
<comment type="caution">
    <text evidence="4">The sequence shown here is derived from an EMBL/GenBank/DDBJ whole genome shotgun (WGS) entry which is preliminary data.</text>
</comment>
<evidence type="ECO:0000256" key="1">
    <source>
        <dbReference type="ARBA" id="ARBA00022741"/>
    </source>
</evidence>
<dbReference type="PANTHER" id="PTHR20953">
    <property type="entry name" value="KINASE-RELATED"/>
    <property type="match status" value="1"/>
</dbReference>
<dbReference type="Gene3D" id="3.40.50.300">
    <property type="entry name" value="P-loop containing nucleotide triphosphate hydrolases"/>
    <property type="match status" value="1"/>
</dbReference>
<dbReference type="Pfam" id="PF19568">
    <property type="entry name" value="Spore_III_AA"/>
    <property type="match status" value="1"/>
</dbReference>
<reference evidence="4 5" key="1">
    <citation type="journal article" date="2019" name="Int. J. Syst. Evol. Microbiol.">
        <title>The Global Catalogue of Microorganisms (GCM) 10K type strain sequencing project: providing services to taxonomists for standard genome sequencing and annotation.</title>
        <authorList>
            <consortium name="The Broad Institute Genomics Platform"/>
            <consortium name="The Broad Institute Genome Sequencing Center for Infectious Disease"/>
            <person name="Wu L."/>
            <person name="Ma J."/>
        </authorList>
    </citation>
    <scope>NUCLEOTIDE SEQUENCE [LARGE SCALE GENOMIC DNA]</scope>
    <source>
        <strain evidence="4 5">JCM 12149</strain>
    </source>
</reference>
<name>A0ABN0ZD86_9BACI</name>
<accession>A0ABN0ZD86</accession>